<dbReference type="HOGENOM" id="CLU_039110_1_0_10"/>
<proteinExistence type="predicted"/>
<evidence type="ECO:0000256" key="4">
    <source>
        <dbReference type="ARBA" id="ARBA00022785"/>
    </source>
</evidence>
<keyword evidence="4" id="KW-0671">Queuosine biosynthesis</keyword>
<evidence type="ECO:0000313" key="6">
    <source>
        <dbReference type="Proteomes" id="UP000004394"/>
    </source>
</evidence>
<organism evidence="5 6">
    <name type="scientific">Hoylesella marshii DSM 16973 = JCM 13450</name>
    <dbReference type="NCBI Taxonomy" id="862515"/>
    <lineage>
        <taxon>Bacteria</taxon>
        <taxon>Pseudomonadati</taxon>
        <taxon>Bacteroidota</taxon>
        <taxon>Bacteroidia</taxon>
        <taxon>Bacteroidales</taxon>
        <taxon>Prevotellaceae</taxon>
        <taxon>Hoylesella</taxon>
    </lineage>
</organism>
<evidence type="ECO:0000256" key="3">
    <source>
        <dbReference type="ARBA" id="ARBA00022691"/>
    </source>
</evidence>
<dbReference type="EMBL" id="AEEI01000020">
    <property type="protein sequence ID" value="EFM02560.1"/>
    <property type="molecule type" value="Genomic_DNA"/>
</dbReference>
<dbReference type="Gene3D" id="2.40.10.240">
    <property type="entry name" value="QueA-like"/>
    <property type="match status" value="1"/>
</dbReference>
<dbReference type="Gene3D" id="3.40.1780.10">
    <property type="entry name" value="QueA-like"/>
    <property type="match status" value="1"/>
</dbReference>
<name>E0NQI6_9BACT</name>
<comment type="caution">
    <text evidence="5">The sequence shown here is derived from an EMBL/GenBank/DDBJ whole genome shotgun (WGS) entry which is preliminary data.</text>
</comment>
<dbReference type="AlphaFoldDB" id="E0NQI6"/>
<keyword evidence="3" id="KW-0949">S-adenosyl-L-methionine</keyword>
<dbReference type="FunFam" id="2.40.10.240:FF:000002">
    <property type="entry name" value="S-adenosylmethionine:tRNA ribosyltransferase-isomerase"/>
    <property type="match status" value="1"/>
</dbReference>
<gene>
    <name evidence="5" type="primary">queA</name>
    <name evidence="5" type="ORF">HMPREF0658_0437</name>
</gene>
<dbReference type="InterPro" id="IPR042118">
    <property type="entry name" value="QueA_dom1"/>
</dbReference>
<keyword evidence="2" id="KW-0808">Transferase</keyword>
<accession>E0NQI6</accession>
<evidence type="ECO:0000256" key="2">
    <source>
        <dbReference type="ARBA" id="ARBA00022679"/>
    </source>
</evidence>
<dbReference type="InterPro" id="IPR003699">
    <property type="entry name" value="QueA"/>
</dbReference>
<evidence type="ECO:0000256" key="1">
    <source>
        <dbReference type="ARBA" id="ARBA00022490"/>
    </source>
</evidence>
<dbReference type="PANTHER" id="PTHR30307">
    <property type="entry name" value="S-ADENOSYLMETHIONINE:TRNA RIBOSYLTRANSFERASE-ISOMERASE"/>
    <property type="match status" value="1"/>
</dbReference>
<protein>
    <submittedName>
        <fullName evidence="5">S-adenosylmethionine:tRNA ribosyltransferase-isomerase</fullName>
        <ecNumber evidence="5">5.-.-.-</ecNumber>
    </submittedName>
</protein>
<dbReference type="GO" id="GO:0051075">
    <property type="term" value="F:S-adenosylmethionine:tRNA ribosyltransferase-isomerase activity"/>
    <property type="evidence" value="ECO:0007669"/>
    <property type="project" value="TreeGrafter"/>
</dbReference>
<evidence type="ECO:0000313" key="5">
    <source>
        <dbReference type="EMBL" id="EFM02560.1"/>
    </source>
</evidence>
<dbReference type="NCBIfam" id="NF001140">
    <property type="entry name" value="PRK00147.1"/>
    <property type="match status" value="1"/>
</dbReference>
<keyword evidence="1" id="KW-0963">Cytoplasm</keyword>
<keyword evidence="6" id="KW-1185">Reference proteome</keyword>
<keyword evidence="5" id="KW-0413">Isomerase</keyword>
<dbReference type="InterPro" id="IPR036100">
    <property type="entry name" value="QueA_sf"/>
</dbReference>
<dbReference type="Proteomes" id="UP000004394">
    <property type="component" value="Unassembled WGS sequence"/>
</dbReference>
<dbReference type="GO" id="GO:0008616">
    <property type="term" value="P:tRNA queuosine(34) biosynthetic process"/>
    <property type="evidence" value="ECO:0007669"/>
    <property type="project" value="UniProtKB-KW"/>
</dbReference>
<dbReference type="PANTHER" id="PTHR30307:SF0">
    <property type="entry name" value="S-ADENOSYLMETHIONINE:TRNA RIBOSYLTRANSFERASE-ISOMERASE"/>
    <property type="match status" value="1"/>
</dbReference>
<dbReference type="eggNOG" id="COG0809">
    <property type="taxonomic scope" value="Bacteria"/>
</dbReference>
<dbReference type="EC" id="5.-.-.-" evidence="5"/>
<dbReference type="STRING" id="862515.HMPREF0658_0437"/>
<reference evidence="5" key="1">
    <citation type="submission" date="2010-07" db="EMBL/GenBank/DDBJ databases">
        <authorList>
            <person name="Muzny D."/>
            <person name="Qin X."/>
            <person name="Deng J."/>
            <person name="Jiang H."/>
            <person name="Liu Y."/>
            <person name="Qu J."/>
            <person name="Song X.-Z."/>
            <person name="Zhang L."/>
            <person name="Thornton R."/>
            <person name="Coyle M."/>
            <person name="Francisco L."/>
            <person name="Jackson L."/>
            <person name="Javaid M."/>
            <person name="Korchina V."/>
            <person name="Kovar C."/>
            <person name="Mata R."/>
            <person name="Mathew T."/>
            <person name="Ngo R."/>
            <person name="Nguyen L."/>
            <person name="Nguyen N."/>
            <person name="Okwuonu G."/>
            <person name="Ongeri F."/>
            <person name="Pham C."/>
            <person name="Simmons D."/>
            <person name="Wilczek-Boney K."/>
            <person name="Hale W."/>
            <person name="Jakkamsetti A."/>
            <person name="Pham P."/>
            <person name="Ruth R."/>
            <person name="San Lucas F."/>
            <person name="Warren J."/>
            <person name="Zhang J."/>
            <person name="Zhao Z."/>
            <person name="Zhou C."/>
            <person name="Zhu D."/>
            <person name="Lee S."/>
            <person name="Bess C."/>
            <person name="Blankenburg K."/>
            <person name="Forbes L."/>
            <person name="Fu Q."/>
            <person name="Gubbala S."/>
            <person name="Hirani K."/>
            <person name="Jayaseelan J.C."/>
            <person name="Lara F."/>
            <person name="Munidasa M."/>
            <person name="Palculict T."/>
            <person name="Patil S."/>
            <person name="Pu L.-L."/>
            <person name="Saada N."/>
            <person name="Tang L."/>
            <person name="Weissenberger G."/>
            <person name="Zhu Y."/>
            <person name="Hemphill L."/>
            <person name="Shang Y."/>
            <person name="Youmans B."/>
            <person name="Ayvaz T."/>
            <person name="Ross M."/>
            <person name="Santibanez J."/>
            <person name="Aqrawi P."/>
            <person name="Gross S."/>
            <person name="Joshi V."/>
            <person name="Fowler G."/>
            <person name="Nazareth L."/>
            <person name="Reid J."/>
            <person name="Worley K."/>
            <person name="Petrosino J."/>
            <person name="Highlander S."/>
            <person name="Gibbs R."/>
        </authorList>
    </citation>
    <scope>NUCLEOTIDE SEQUENCE [LARGE SCALE GENOMIC DNA]</scope>
    <source>
        <strain evidence="5">DSM 16973</strain>
    </source>
</reference>
<dbReference type="SUPFAM" id="SSF111337">
    <property type="entry name" value="QueA-like"/>
    <property type="match status" value="1"/>
</dbReference>
<dbReference type="InterPro" id="IPR042119">
    <property type="entry name" value="QueA_dom2"/>
</dbReference>
<dbReference type="NCBIfam" id="TIGR00113">
    <property type="entry name" value="queA"/>
    <property type="match status" value="1"/>
</dbReference>
<sequence length="439" mass="50773">MFRNGSTGKKWKVENRLPITYRHRDYSNRKRYYTTKGFHIYMKLSQFNFKLTDDKVALYPHTDEHRVTNAEGKKSVFKVKRRDECKLMVLHRKSQKIDMYKTDKDGKPLKDKKKKPVFLDFRNILDYFDEGDAFIFNDTKVFPARLYGTKEKTDAKIEVFLLRELNAEMRLWDVLVEPARKIRIGNKLFFDDSGTMVAEVIDNTTSRGRTLRFLYDCPHEEFKRELYALGEAPLPRYIIDHKDKDGNPDRPTLEEDFEDFQCVFAKNEGAVTAPATGLHFSRELMKRMEIKGINFAFITLHCGLGNFNNIEVEDLTKHKMESEQMYIGAEACRTVNEAKKTGHRICAVGSSVIKATETAVGPDGQLKEYDGWTSKFIFPPYEFGLADTMVANFYHPLSTLLMATAAFGGYDLVMEAYDLALKNDYKFGCYGDAMLILND</sequence>
<dbReference type="Pfam" id="PF02547">
    <property type="entry name" value="Queuosine_synth"/>
    <property type="match status" value="1"/>
</dbReference>